<dbReference type="OrthoDB" id="10294542at2759"/>
<protein>
    <recommendedName>
        <fullName evidence="4">Immunoglobulin super DCC subclass member</fullName>
    </recommendedName>
</protein>
<dbReference type="AlphaFoldDB" id="A0A7J6N105"/>
<evidence type="ECO:0008006" key="4">
    <source>
        <dbReference type="Google" id="ProtNLM"/>
    </source>
</evidence>
<dbReference type="Proteomes" id="UP000591131">
    <property type="component" value="Unassembled WGS sequence"/>
</dbReference>
<feature type="signal peptide" evidence="1">
    <location>
        <begin position="1"/>
        <end position="16"/>
    </location>
</feature>
<evidence type="ECO:0000256" key="1">
    <source>
        <dbReference type="SAM" id="SignalP"/>
    </source>
</evidence>
<accession>A0A7J6N105</accession>
<dbReference type="EMBL" id="JAAPAO010000011">
    <property type="protein sequence ID" value="KAF4677579.1"/>
    <property type="molecule type" value="Genomic_DNA"/>
</dbReference>
<keyword evidence="1" id="KW-0732">Signal</keyword>
<evidence type="ECO:0000313" key="2">
    <source>
        <dbReference type="EMBL" id="KAF4677579.1"/>
    </source>
</evidence>
<keyword evidence="3" id="KW-1185">Reference proteome</keyword>
<evidence type="ECO:0000313" key="3">
    <source>
        <dbReference type="Proteomes" id="UP000591131"/>
    </source>
</evidence>
<feature type="chain" id="PRO_5029643873" description="Immunoglobulin super DCC subclass member" evidence="1">
    <location>
        <begin position="17"/>
        <end position="130"/>
    </location>
</feature>
<gene>
    <name evidence="2" type="ORF">FOL47_000534</name>
</gene>
<name>A0A7J6N105_PERCH</name>
<sequence>MTFFIVLLGLVTIASADGKCTPGDIAVIHTRSKFAEYVYYCGHHNWGSSAPTTNCVVKGCGISDGCGACFGEAARCGISCALRCALFGKKPSDQACQDCLNSRGCNQALVDCTGASNLPPPPSEKSLVCG</sequence>
<comment type="caution">
    <text evidence="2">The sequence shown here is derived from an EMBL/GenBank/DDBJ whole genome shotgun (WGS) entry which is preliminary data.</text>
</comment>
<proteinExistence type="predicted"/>
<organism evidence="2 3">
    <name type="scientific">Perkinsus chesapeaki</name>
    <name type="common">Clam parasite</name>
    <name type="synonym">Perkinsus andrewsi</name>
    <dbReference type="NCBI Taxonomy" id="330153"/>
    <lineage>
        <taxon>Eukaryota</taxon>
        <taxon>Sar</taxon>
        <taxon>Alveolata</taxon>
        <taxon>Perkinsozoa</taxon>
        <taxon>Perkinsea</taxon>
        <taxon>Perkinsida</taxon>
        <taxon>Perkinsidae</taxon>
        <taxon>Perkinsus</taxon>
    </lineage>
</organism>
<reference evidence="2 3" key="1">
    <citation type="submission" date="2020-04" db="EMBL/GenBank/DDBJ databases">
        <title>Perkinsus chesapeaki whole genome sequence.</title>
        <authorList>
            <person name="Bogema D.R."/>
        </authorList>
    </citation>
    <scope>NUCLEOTIDE SEQUENCE [LARGE SCALE GENOMIC DNA]</scope>
    <source>
        <strain evidence="2">ATCC PRA-425</strain>
    </source>
</reference>